<feature type="domain" description="Transcription regulator PadR N-terminal" evidence="1">
    <location>
        <begin position="11"/>
        <end position="83"/>
    </location>
</feature>
<dbReference type="AlphaFoldDB" id="A0A1C4ZPN2"/>
<dbReference type="SUPFAM" id="SSF46785">
    <property type="entry name" value="Winged helix' DNA-binding domain"/>
    <property type="match status" value="1"/>
</dbReference>
<name>A0A1C4ZPN2_MICVI</name>
<evidence type="ECO:0000259" key="1">
    <source>
        <dbReference type="Pfam" id="PF03551"/>
    </source>
</evidence>
<protein>
    <submittedName>
        <fullName evidence="2">DNA-binding transcriptional regulator, PadR family</fullName>
    </submittedName>
</protein>
<reference evidence="3" key="1">
    <citation type="submission" date="2016-06" db="EMBL/GenBank/DDBJ databases">
        <authorList>
            <person name="Varghese N."/>
            <person name="Submissions Spin"/>
        </authorList>
    </citation>
    <scope>NUCLEOTIDE SEQUENCE [LARGE SCALE GENOMIC DNA]</scope>
    <source>
        <strain evidence="3">DSM 43909</strain>
    </source>
</reference>
<sequence>MVLGMSVPMTLLGLLEREPSHGYDLKRDYDSFFSRGKPLPFGQVYATLGRLTRDGKIVVGEVEPGVGPERKRYVITDRGATEFDSWLTEPVEAEPNLQSVLFSKVVLALMLDRPAEEYLDRQRATHLRRMKELTELRRNGDLVDAMLADHGLFHLDADLHWIDTTIARLDALRKVVRG</sequence>
<organism evidence="2 3">
    <name type="scientific">Micromonospora viridifaciens</name>
    <dbReference type="NCBI Taxonomy" id="1881"/>
    <lineage>
        <taxon>Bacteria</taxon>
        <taxon>Bacillati</taxon>
        <taxon>Actinomycetota</taxon>
        <taxon>Actinomycetes</taxon>
        <taxon>Micromonosporales</taxon>
        <taxon>Micromonosporaceae</taxon>
        <taxon>Micromonospora</taxon>
    </lineage>
</organism>
<proteinExistence type="predicted"/>
<dbReference type="Gene3D" id="1.10.10.10">
    <property type="entry name" value="Winged helix-like DNA-binding domain superfamily/Winged helix DNA-binding domain"/>
    <property type="match status" value="1"/>
</dbReference>
<dbReference type="PANTHER" id="PTHR43252:SF6">
    <property type="entry name" value="NEGATIVE TRANSCRIPTION REGULATOR PADR"/>
    <property type="match status" value="1"/>
</dbReference>
<gene>
    <name evidence="2" type="ORF">GA0074695_5897</name>
</gene>
<evidence type="ECO:0000313" key="2">
    <source>
        <dbReference type="EMBL" id="SCF34859.1"/>
    </source>
</evidence>
<dbReference type="InterPro" id="IPR036390">
    <property type="entry name" value="WH_DNA-bd_sf"/>
</dbReference>
<dbReference type="EMBL" id="LT607411">
    <property type="protein sequence ID" value="SCF34859.1"/>
    <property type="molecule type" value="Genomic_DNA"/>
</dbReference>
<dbReference type="PANTHER" id="PTHR43252">
    <property type="entry name" value="TRANSCRIPTIONAL REGULATOR YQJI"/>
    <property type="match status" value="1"/>
</dbReference>
<dbReference type="Pfam" id="PF03551">
    <property type="entry name" value="PadR"/>
    <property type="match status" value="1"/>
</dbReference>
<dbReference type="InterPro" id="IPR005149">
    <property type="entry name" value="Tscrpt_reg_PadR_N"/>
</dbReference>
<keyword evidence="2" id="KW-0238">DNA-binding</keyword>
<accession>A0A1C4ZPN2</accession>
<keyword evidence="3" id="KW-1185">Reference proteome</keyword>
<dbReference type="Proteomes" id="UP000198242">
    <property type="component" value="Chromosome I"/>
</dbReference>
<dbReference type="InterPro" id="IPR036388">
    <property type="entry name" value="WH-like_DNA-bd_sf"/>
</dbReference>
<evidence type="ECO:0000313" key="3">
    <source>
        <dbReference type="Proteomes" id="UP000198242"/>
    </source>
</evidence>
<dbReference type="GO" id="GO:0003677">
    <property type="term" value="F:DNA binding"/>
    <property type="evidence" value="ECO:0007669"/>
    <property type="project" value="UniProtKB-KW"/>
</dbReference>